<sequence length="1019" mass="112295">MSLPASSAPLLPDFPATLPASMDFAALLAEGVALTQAMSSDQWSDYNEHDPGLTMLEQLCYALTDLGLRGHYPVADLLADARGKIARDTLFTGNRILTTAPVTPEDVRKWLYDRVHGLKNVWLSPSEHTPGVVDVRVEKFKWGKDAQLVADVGRELRAVRPLGQDWGRITVLTPRALPLQGELTLSAGADADAVMGALLFALNLGLSPGPSPRAMDAELAAQLPPEARYNGPELGCGWIDDPSPANPVCRIALQDVVRIAQAVAGVASVRALRFVGGGDHFTLGIDEAPLVDLPADGQPWPFSVTSAAGGRLTLNRQRVEQYFLKRRAEAQAQETAVTLSTDEQAYRQLPDGRVLNVADYVSVQHQFPQAYGLGRYGLAEAFAWPEDAQLRPLNRQARVRQLRAYLLLFEQVLSNAFAQLAHARELFSLSDPGQSYFYQSLISKPPQPWDAPDTAAVLMPPPDNADPHWRYIVCVNLVGALILRSPRLPNHARAEDWLAEVRAACAAQGWRAHSEAEGWRLALYDARGRLLASGVATLASEAAAQALCNRLSAGPLESHVQRQGAQGLRVLDREQRVLLSACWAIDASARAERADALLFFGRHAHHYRQRRWPDGGWGLALCDANGEVLAVCPRRWPDSQAACLGAREIAHWVRELACGCQPTGHWLQWLPEADPPVDSGDAAAHYLDALRRQTAAADPHPARRNQFLDHLLARFDERFDNALLASFDPRPAYVEGFLLELASWKTSLLASYPLWSARRGHGADYGMALAERMPFGSGLEHILFSRLGLGGWQKFVRHPRSRPPLALGRTPPSSAGPQLRFVSQDPQLLAMLLRYGGDRGRYQLGVSHCGCHHMLYFDTPDGAQLEILRGHSEAEMIDARERLLLWLRRDGPAWASVYADEGLYVLEHVLLRPQGAAAAAWPADEALRLSVLLPDWPLRFCNPEFRRHVHTLACQFAPAHLALRCHWLDFAAMQAFEQRYADWADARRRACADSSAEAMATLNACAQALRDWLAALPAA</sequence>
<proteinExistence type="predicted"/>
<dbReference type="Proteomes" id="UP000247555">
    <property type="component" value="Unassembled WGS sequence"/>
</dbReference>
<reference evidence="1 2" key="1">
    <citation type="submission" date="2018-05" db="EMBL/GenBank/DDBJ databases">
        <title>Genomic Encyclopedia of Type Strains, Phase IV (KMG-IV): sequencing the most valuable type-strain genomes for metagenomic binning, comparative biology and taxonomic classification.</title>
        <authorList>
            <person name="Goeker M."/>
        </authorList>
    </citation>
    <scope>NUCLEOTIDE SEQUENCE [LARGE SCALE GENOMIC DNA]</scope>
    <source>
        <strain evidence="1 2">DSM 29661</strain>
    </source>
</reference>
<dbReference type="AlphaFoldDB" id="A0A318KFQ3"/>
<gene>
    <name evidence="1" type="ORF">DFR34_12224</name>
</gene>
<accession>A0A318KFQ3</accession>
<organism evidence="1 2">
    <name type="scientific">Rivihabitans pingtungensis</name>
    <dbReference type="NCBI Taxonomy" id="1054498"/>
    <lineage>
        <taxon>Bacteria</taxon>
        <taxon>Pseudomonadati</taxon>
        <taxon>Pseudomonadota</taxon>
        <taxon>Betaproteobacteria</taxon>
        <taxon>Neisseriales</taxon>
        <taxon>Aquaspirillaceae</taxon>
        <taxon>Rivihabitans</taxon>
    </lineage>
</organism>
<dbReference type="EMBL" id="QJKI01000022">
    <property type="protein sequence ID" value="PXX76120.1"/>
    <property type="molecule type" value="Genomic_DNA"/>
</dbReference>
<name>A0A318KFQ3_9NEIS</name>
<evidence type="ECO:0000313" key="1">
    <source>
        <dbReference type="EMBL" id="PXX76120.1"/>
    </source>
</evidence>
<dbReference type="OrthoDB" id="8263000at2"/>
<protein>
    <submittedName>
        <fullName evidence="1">Uncharacterized protein</fullName>
    </submittedName>
</protein>
<dbReference type="RefSeq" id="WP_110391685.1">
    <property type="nucleotide sequence ID" value="NZ_QJKI01000022.1"/>
</dbReference>
<comment type="caution">
    <text evidence="1">The sequence shown here is derived from an EMBL/GenBank/DDBJ whole genome shotgun (WGS) entry which is preliminary data.</text>
</comment>
<evidence type="ECO:0000313" key="2">
    <source>
        <dbReference type="Proteomes" id="UP000247555"/>
    </source>
</evidence>
<keyword evidence="2" id="KW-1185">Reference proteome</keyword>